<accession>A0AAV2FCG5</accession>
<dbReference type="EMBL" id="OZ034819">
    <property type="protein sequence ID" value="CAL1395320.1"/>
    <property type="molecule type" value="Genomic_DNA"/>
</dbReference>
<organism evidence="1 2">
    <name type="scientific">Linum trigynum</name>
    <dbReference type="NCBI Taxonomy" id="586398"/>
    <lineage>
        <taxon>Eukaryota</taxon>
        <taxon>Viridiplantae</taxon>
        <taxon>Streptophyta</taxon>
        <taxon>Embryophyta</taxon>
        <taxon>Tracheophyta</taxon>
        <taxon>Spermatophyta</taxon>
        <taxon>Magnoliopsida</taxon>
        <taxon>eudicotyledons</taxon>
        <taxon>Gunneridae</taxon>
        <taxon>Pentapetalae</taxon>
        <taxon>rosids</taxon>
        <taxon>fabids</taxon>
        <taxon>Malpighiales</taxon>
        <taxon>Linaceae</taxon>
        <taxon>Linum</taxon>
    </lineage>
</organism>
<reference evidence="1 2" key="1">
    <citation type="submission" date="2024-04" db="EMBL/GenBank/DDBJ databases">
        <authorList>
            <person name="Fracassetti M."/>
        </authorList>
    </citation>
    <scope>NUCLEOTIDE SEQUENCE [LARGE SCALE GENOMIC DNA]</scope>
</reference>
<gene>
    <name evidence="1" type="ORF">LTRI10_LOCUS35761</name>
</gene>
<evidence type="ECO:0000313" key="1">
    <source>
        <dbReference type="EMBL" id="CAL1395320.1"/>
    </source>
</evidence>
<dbReference type="Proteomes" id="UP001497516">
    <property type="component" value="Chromosome 6"/>
</dbReference>
<sequence length="92" mass="9759">MWPFCLDSTGELDRSFFPLEWSPAGRLFDGVRLGCASPRFRHRSARGGFGVEVLFVPFPFFRGLGGGVGVLGGAAARISASGGGVPEGQWGR</sequence>
<name>A0AAV2FCG5_9ROSI</name>
<protein>
    <submittedName>
        <fullName evidence="1">Uncharacterized protein</fullName>
    </submittedName>
</protein>
<evidence type="ECO:0000313" key="2">
    <source>
        <dbReference type="Proteomes" id="UP001497516"/>
    </source>
</evidence>
<proteinExistence type="predicted"/>
<keyword evidence="2" id="KW-1185">Reference proteome</keyword>
<dbReference type="AlphaFoldDB" id="A0AAV2FCG5"/>